<name>A0A814N1C8_9BILA</name>
<organism evidence="2 5">
    <name type="scientific">Adineta steineri</name>
    <dbReference type="NCBI Taxonomy" id="433720"/>
    <lineage>
        <taxon>Eukaryota</taxon>
        <taxon>Metazoa</taxon>
        <taxon>Spiralia</taxon>
        <taxon>Gnathifera</taxon>
        <taxon>Rotifera</taxon>
        <taxon>Eurotatoria</taxon>
        <taxon>Bdelloidea</taxon>
        <taxon>Adinetida</taxon>
        <taxon>Adinetidae</taxon>
        <taxon>Adineta</taxon>
    </lineage>
</organism>
<evidence type="ECO:0000313" key="3">
    <source>
        <dbReference type="EMBL" id="CAF1175409.1"/>
    </source>
</evidence>
<dbReference type="Proteomes" id="UP000663877">
    <property type="component" value="Unassembled WGS sequence"/>
</dbReference>
<dbReference type="EMBL" id="CAJNOI010000116">
    <property type="protein sequence ID" value="CAF1085561.1"/>
    <property type="molecule type" value="Genomic_DNA"/>
</dbReference>
<dbReference type="InterPro" id="IPR032675">
    <property type="entry name" value="LRR_dom_sf"/>
</dbReference>
<evidence type="ECO:0000256" key="1">
    <source>
        <dbReference type="ARBA" id="ARBA00022737"/>
    </source>
</evidence>
<accession>A0A814N1C8</accession>
<dbReference type="Gene3D" id="3.80.10.10">
    <property type="entry name" value="Ribonuclease Inhibitor"/>
    <property type="match status" value="1"/>
</dbReference>
<evidence type="ECO:0000313" key="4">
    <source>
        <dbReference type="Proteomes" id="UP000663832"/>
    </source>
</evidence>
<evidence type="ECO:0000313" key="5">
    <source>
        <dbReference type="Proteomes" id="UP000663877"/>
    </source>
</evidence>
<protein>
    <submittedName>
        <fullName evidence="2">Uncharacterized protein</fullName>
    </submittedName>
</protein>
<dbReference type="Gene3D" id="3.40.50.880">
    <property type="match status" value="1"/>
</dbReference>
<dbReference type="InterPro" id="IPR052201">
    <property type="entry name" value="LRR-containing_regulator"/>
</dbReference>
<proteinExistence type="predicted"/>
<dbReference type="SUPFAM" id="SSF52317">
    <property type="entry name" value="Class I glutamine amidotransferase-like"/>
    <property type="match status" value="1"/>
</dbReference>
<dbReference type="SMART" id="SM00368">
    <property type="entry name" value="LRR_RI"/>
    <property type="match status" value="2"/>
</dbReference>
<dbReference type="EMBL" id="CAJNOM010000170">
    <property type="protein sequence ID" value="CAF1175409.1"/>
    <property type="molecule type" value="Genomic_DNA"/>
</dbReference>
<dbReference type="PANTHER" id="PTHR24111:SF0">
    <property type="entry name" value="LEUCINE-RICH REPEAT-CONTAINING PROTEIN"/>
    <property type="match status" value="1"/>
</dbReference>
<evidence type="ECO:0000313" key="2">
    <source>
        <dbReference type="EMBL" id="CAF1085561.1"/>
    </source>
</evidence>
<dbReference type="PANTHER" id="PTHR24111">
    <property type="entry name" value="LEUCINE-RICH REPEAT-CONTAINING PROTEIN 34"/>
    <property type="match status" value="1"/>
</dbReference>
<dbReference type="OrthoDB" id="120976at2759"/>
<reference evidence="2" key="1">
    <citation type="submission" date="2021-02" db="EMBL/GenBank/DDBJ databases">
        <authorList>
            <person name="Nowell W R."/>
        </authorList>
    </citation>
    <scope>NUCLEOTIDE SEQUENCE</scope>
</reference>
<dbReference type="Proteomes" id="UP000663832">
    <property type="component" value="Unassembled WGS sequence"/>
</dbReference>
<comment type="caution">
    <text evidence="2">The sequence shown here is derived from an EMBL/GenBank/DDBJ whole genome shotgun (WGS) entry which is preliminary data.</text>
</comment>
<gene>
    <name evidence="2" type="ORF">BJG266_LOCUS20509</name>
    <name evidence="3" type="ORF">QVE165_LOCUS24365</name>
</gene>
<dbReference type="AlphaFoldDB" id="A0A814N1C8"/>
<keyword evidence="1" id="KW-0677">Repeat</keyword>
<dbReference type="SUPFAM" id="SSF52047">
    <property type="entry name" value="RNI-like"/>
    <property type="match status" value="1"/>
</dbReference>
<keyword evidence="4" id="KW-1185">Reference proteome</keyword>
<dbReference type="InterPro" id="IPR029062">
    <property type="entry name" value="Class_I_gatase-like"/>
</dbReference>
<sequence length="497" mass="53534">MLRDNKVLTELYVYNNAMRDAGAQHFADALRENKTLIRLDLSATQTGDAGARHLADALRDNKLTTNYYFQAQKFVSDKKHSKYILGFATSREVFGYVRTHKSLIYSHYKNLKNEHGFNSTTTATCNFTACNSQGISCSSNLDCDCFSLTSNSNKGICASTVFSCASVVRCNMDNVTCSIESTICVNSARCGQPICYPLPMANKQICPPKTVTRQTTSTTKSTTKITTTTQKTTTTIKTSTATTTQKLTTTTKISTTTPTSTVHSDITTSQSGITPMPKYTALLLSDSEAAVQNLINFLQSAGISCTYSSNNVQYYDGTPDAATFGVVIIVNSNSYGYNMPASGQQSILNAQQNNATGVVLTEWAAYQFSIGLWTTLLPLQLFTRSSGTTTNIEMNLTIPNHPIWTNLSASFTSTSIVGCNTGGSLINNGTVLATCSQCDGGPGVAVRPSSILATVGRVVQIAHAGHFSASDANFNWANDINLSTMMINAVKWAANLI</sequence>